<protein>
    <submittedName>
        <fullName evidence="3">Peptide ABC transporter substrate-binding protein</fullName>
    </submittedName>
</protein>
<reference evidence="3" key="1">
    <citation type="submission" date="2018-12" db="EMBL/GenBank/DDBJ databases">
        <title>Novel natural products biosynthetic potential of the class Ktedonobacteria.</title>
        <authorList>
            <person name="Zheng Y."/>
            <person name="Saitou A."/>
            <person name="Wang C.M."/>
            <person name="Toyoda A."/>
            <person name="Minakuchi Y."/>
            <person name="Sekiguchi Y."/>
            <person name="Ueda K."/>
            <person name="Takano H."/>
            <person name="Sakai Y."/>
            <person name="Yokota A."/>
            <person name="Yabe S."/>
        </authorList>
    </citation>
    <scope>NUCLEOTIDE SEQUENCE</scope>
    <source>
        <strain evidence="3">A3-2</strain>
    </source>
</reference>
<evidence type="ECO:0000259" key="2">
    <source>
        <dbReference type="Pfam" id="PF00496"/>
    </source>
</evidence>
<evidence type="ECO:0000313" key="3">
    <source>
        <dbReference type="EMBL" id="BBH93604.1"/>
    </source>
</evidence>
<dbReference type="GO" id="GO:0015833">
    <property type="term" value="P:peptide transport"/>
    <property type="evidence" value="ECO:0007669"/>
    <property type="project" value="TreeGrafter"/>
</dbReference>
<dbReference type="Gene3D" id="3.40.190.10">
    <property type="entry name" value="Periplasmic binding protein-like II"/>
    <property type="match status" value="1"/>
</dbReference>
<name>A0A455T6T1_9CHLR</name>
<dbReference type="GO" id="GO:0042884">
    <property type="term" value="P:microcin transport"/>
    <property type="evidence" value="ECO:0007669"/>
    <property type="project" value="TreeGrafter"/>
</dbReference>
<gene>
    <name evidence="3" type="ORF">KTA_18030</name>
</gene>
<dbReference type="CDD" id="cd08509">
    <property type="entry name" value="PBP2_TmCBP_oligosaccharides_like"/>
    <property type="match status" value="1"/>
</dbReference>
<proteinExistence type="predicted"/>
<sequence length="645" mass="71328">MPGICRSRLAALAGAAATRASAPNQEDRQEAARLPIHGSRQTVLLVAGHASFALFQRIHYYISRSGGSMYDDITRLTPRSAGPRWGIFSPMLGLLLVGALLLTACGKSTPSTASKTETLRVLPAPNGPNADLFNPFFNYNTPAAWGAQGLLYEVLYSTDLSTGEYHPWLATSYNFSSDNTQLTFHLRPNVKWNDGQPFTSADVKFTFDLMKAHPALDQGGVTALIRDITTPDDQTVTFTLTGPNSTALFYLGQTYIVPQHVWSTISGDPAKFTNDKNPVGTGPYKLRSFSADLIIYDVNPSYWGGQPAVKHIYVYSAKDNTTAITNMIQGKYDWLGSAWTPQFDQQFKSKDPQHNKTWFFPSNTVMLYLNLYKAPFNNVLVRKAISAAINRDNLPQGVAYYAKPAHPTGIIPPRKEWIAPEYQNATFQYSVSQAQAYLKQAGYTQHSDGYFYDSSGKVLGFSIIVPSSWSDWAQDVQFIVNDLNKAGIKATMNGMADANTYFSAIYGGNYEAAIGWTDKGPTPYYPYRDMLSSKNSAPPGKSVSGTNFGRWDTHTAGSLATQVDQLLNQYRTTTDINVQKQAIWGIEKIMVEQLPAIPLTVNVDWDEHTTKYWSGWPDDSNPNIVVPTYQVPDAVSVILHLKPAT</sequence>
<dbReference type="GO" id="GO:1904680">
    <property type="term" value="F:peptide transmembrane transporter activity"/>
    <property type="evidence" value="ECO:0007669"/>
    <property type="project" value="TreeGrafter"/>
</dbReference>
<dbReference type="AlphaFoldDB" id="A0A455T6T1"/>
<organism evidence="3">
    <name type="scientific">Thermogemmatispora argillosa</name>
    <dbReference type="NCBI Taxonomy" id="2045280"/>
    <lineage>
        <taxon>Bacteria</taxon>
        <taxon>Bacillati</taxon>
        <taxon>Chloroflexota</taxon>
        <taxon>Ktedonobacteria</taxon>
        <taxon>Thermogemmatisporales</taxon>
        <taxon>Thermogemmatisporaceae</taxon>
        <taxon>Thermogemmatispora</taxon>
    </lineage>
</organism>
<keyword evidence="1" id="KW-0732">Signal</keyword>
<accession>A0A455T6T1</accession>
<dbReference type="Gene3D" id="3.10.105.10">
    <property type="entry name" value="Dipeptide-binding Protein, Domain 3"/>
    <property type="match status" value="1"/>
</dbReference>
<dbReference type="Pfam" id="PF00496">
    <property type="entry name" value="SBP_bac_5"/>
    <property type="match status" value="1"/>
</dbReference>
<dbReference type="InterPro" id="IPR000914">
    <property type="entry name" value="SBP_5_dom"/>
</dbReference>
<dbReference type="InterPro" id="IPR039424">
    <property type="entry name" value="SBP_5"/>
</dbReference>
<evidence type="ECO:0000256" key="1">
    <source>
        <dbReference type="ARBA" id="ARBA00022729"/>
    </source>
</evidence>
<dbReference type="SUPFAM" id="SSF53850">
    <property type="entry name" value="Periplasmic binding protein-like II"/>
    <property type="match status" value="1"/>
</dbReference>
<dbReference type="PANTHER" id="PTHR30290:SF64">
    <property type="entry name" value="ABC TRANSPORTER PERIPLASMIC BINDING PROTEIN"/>
    <property type="match status" value="1"/>
</dbReference>
<feature type="domain" description="Solute-binding protein family 5" evidence="2">
    <location>
        <begin position="164"/>
        <end position="536"/>
    </location>
</feature>
<dbReference type="Gene3D" id="3.90.76.10">
    <property type="entry name" value="Dipeptide-binding Protein, Domain 1"/>
    <property type="match status" value="1"/>
</dbReference>
<dbReference type="GO" id="GO:0030288">
    <property type="term" value="C:outer membrane-bounded periplasmic space"/>
    <property type="evidence" value="ECO:0007669"/>
    <property type="project" value="TreeGrafter"/>
</dbReference>
<dbReference type="PANTHER" id="PTHR30290">
    <property type="entry name" value="PERIPLASMIC BINDING COMPONENT OF ABC TRANSPORTER"/>
    <property type="match status" value="1"/>
</dbReference>
<dbReference type="EMBL" id="AP019377">
    <property type="protein sequence ID" value="BBH93604.1"/>
    <property type="molecule type" value="Genomic_DNA"/>
</dbReference>